<dbReference type="EMBL" id="MT143077">
    <property type="protein sequence ID" value="QJA92567.1"/>
    <property type="molecule type" value="Genomic_DNA"/>
</dbReference>
<dbReference type="AlphaFoldDB" id="A0A6M3LBP8"/>
<name>A0A6M3LBP8_9ZZZZ</name>
<sequence>MRILNVEHRDIHIVLDVSYTELEHILTYLNRCTASPDPNNPDWEKVDEFVRKQFFPTLDKLSDQIKGGV</sequence>
<accession>A0A6M3LBP8</accession>
<evidence type="ECO:0000313" key="1">
    <source>
        <dbReference type="EMBL" id="QJA92567.1"/>
    </source>
</evidence>
<organism evidence="1">
    <name type="scientific">viral metagenome</name>
    <dbReference type="NCBI Taxonomy" id="1070528"/>
    <lineage>
        <taxon>unclassified sequences</taxon>
        <taxon>metagenomes</taxon>
        <taxon>organismal metagenomes</taxon>
    </lineage>
</organism>
<protein>
    <submittedName>
        <fullName evidence="1">Uncharacterized protein</fullName>
    </submittedName>
</protein>
<proteinExistence type="predicted"/>
<gene>
    <name evidence="1" type="ORF">MM415B04582_0009</name>
</gene>
<reference evidence="1" key="1">
    <citation type="submission" date="2020-03" db="EMBL/GenBank/DDBJ databases">
        <title>The deep terrestrial virosphere.</title>
        <authorList>
            <person name="Holmfeldt K."/>
            <person name="Nilsson E."/>
            <person name="Simone D."/>
            <person name="Lopez-Fernandez M."/>
            <person name="Wu X."/>
            <person name="de Brujin I."/>
            <person name="Lundin D."/>
            <person name="Andersson A."/>
            <person name="Bertilsson S."/>
            <person name="Dopson M."/>
        </authorList>
    </citation>
    <scope>NUCLEOTIDE SEQUENCE</scope>
    <source>
        <strain evidence="1">MM415B04582</strain>
    </source>
</reference>